<dbReference type="InterPro" id="IPR009976">
    <property type="entry name" value="Sec10-like"/>
</dbReference>
<protein>
    <submittedName>
        <fullName evidence="9">Aste57867_12615 protein</fullName>
    </submittedName>
</protein>
<evidence type="ECO:0000313" key="9">
    <source>
        <dbReference type="EMBL" id="VFT89465.1"/>
    </source>
</evidence>
<keyword evidence="10" id="KW-1185">Reference proteome</keyword>
<sequence>MMNNRSKELNKLLNSGGGLTQTPLDDYSTDVMLDELCGIDGNAPPAKNLSDLQAVFKSAIDKLYAHRETISSKMVELEKQNRKAAFKFQDSLREPEKMLHLISAEMDELEDRFTKVSSSAVVIGDRLAVIDKEKTRARETDELLEAILLLNAPSAATIKSSNKLYSTVKDPLQIHEAFAIVKKLREFAEELSSPATKTAVAEIERMNQSIETALLQGFSDAQEQELRGVANSQDMDAMRQNAASLLAHGLKDMIADRYVWNVMKEKLTKNHLQVEAESPAQDMDFLFTRIKAICKSQFTVIQKVFPPPICPSIRETLIERLCHDPAFGILSHLERLLGGNHEADKEYVATLSWTYEKSCALVQSIAALPLENDAEMQRMQAFLQVQLQVLFGAHRTRYVEIEQDLLSQGFDKTLAMIKWPPLPSGKNKYKLKDQAASQQVSSGKEAATTPVTSPKADQKPKVEPKPEPLNLFYQMLLPISMDDTIPQKFVKEMKDSTARCDIVLRNSELRVELMARIFGLYCNAFGDEYLGKMCNLSHELVQEPLLCLDSASNFFIILKSLIGHVNLLDMQYKRVVEPLLADAPTQQTICVECKRMTMEKIEGWIAYGLQKTFQAVEKSLVALLTNGQDKGDFMGNHLIQSQSKACKQVVQYLGPMFKTACDALDGANRIQFVTNLSTTFKDTYIAHVQKFKFDADGACLLLTDLAAYRAAFRVCAHATIDETFDLLHAIANLYALPRDSLVSYVSEGLQATLGKTTLHALIRRRWDYNLNGDKIPI</sequence>
<evidence type="ECO:0000256" key="4">
    <source>
        <dbReference type="ARBA" id="ARBA00023054"/>
    </source>
</evidence>
<name>A0A485KW24_9STRA</name>
<feature type="domain" description="Exocyst complex component Sec10 N-terminal" evidence="7">
    <location>
        <begin position="54"/>
        <end position="152"/>
    </location>
</feature>
<comment type="similarity">
    <text evidence="1">Belongs to the SEC10 family.</text>
</comment>
<evidence type="ECO:0000313" key="8">
    <source>
        <dbReference type="EMBL" id="KAF0696634.1"/>
    </source>
</evidence>
<dbReference type="PANTHER" id="PTHR12100:SF0">
    <property type="entry name" value="EXOCYST COMPLEX COMPONENT 5"/>
    <property type="match status" value="1"/>
</dbReference>
<dbReference type="InterPro" id="IPR048627">
    <property type="entry name" value="Sec10_HB"/>
</dbReference>
<dbReference type="OrthoDB" id="125856at2759"/>
<feature type="region of interest" description="Disordered" evidence="5">
    <location>
        <begin position="428"/>
        <end position="466"/>
    </location>
</feature>
<keyword evidence="2" id="KW-0813">Transport</keyword>
<organism evidence="9 10">
    <name type="scientific">Aphanomyces stellatus</name>
    <dbReference type="NCBI Taxonomy" id="120398"/>
    <lineage>
        <taxon>Eukaryota</taxon>
        <taxon>Sar</taxon>
        <taxon>Stramenopiles</taxon>
        <taxon>Oomycota</taxon>
        <taxon>Saprolegniomycetes</taxon>
        <taxon>Saprolegniales</taxon>
        <taxon>Verrucalvaceae</taxon>
        <taxon>Aphanomyces</taxon>
    </lineage>
</organism>
<evidence type="ECO:0000256" key="3">
    <source>
        <dbReference type="ARBA" id="ARBA00022483"/>
    </source>
</evidence>
<gene>
    <name evidence="9" type="primary">Aste57867_12615</name>
    <name evidence="8" type="ORF">As57867_012569</name>
    <name evidence="9" type="ORF">ASTE57867_12615</name>
</gene>
<evidence type="ECO:0000256" key="5">
    <source>
        <dbReference type="SAM" id="MobiDB-lite"/>
    </source>
</evidence>
<keyword evidence="3" id="KW-0268">Exocytosis</keyword>
<dbReference type="Pfam" id="PF20667">
    <property type="entry name" value="Sec10_N"/>
    <property type="match status" value="1"/>
</dbReference>
<dbReference type="InterPro" id="IPR048625">
    <property type="entry name" value="Sec10_N"/>
</dbReference>
<dbReference type="EMBL" id="CAADRA010005402">
    <property type="protein sequence ID" value="VFT89465.1"/>
    <property type="molecule type" value="Genomic_DNA"/>
</dbReference>
<dbReference type="GO" id="GO:0006887">
    <property type="term" value="P:exocytosis"/>
    <property type="evidence" value="ECO:0007669"/>
    <property type="project" value="UniProtKB-KW"/>
</dbReference>
<reference evidence="9 10" key="1">
    <citation type="submission" date="2019-03" db="EMBL/GenBank/DDBJ databases">
        <authorList>
            <person name="Gaulin E."/>
            <person name="Dumas B."/>
        </authorList>
    </citation>
    <scope>NUCLEOTIDE SEQUENCE [LARGE SCALE GENOMIC DNA]</scope>
    <source>
        <strain evidence="9">CBS 568.67</strain>
    </source>
</reference>
<proteinExistence type="inferred from homology"/>
<dbReference type="EMBL" id="VJMH01005381">
    <property type="protein sequence ID" value="KAF0696634.1"/>
    <property type="molecule type" value="Genomic_DNA"/>
</dbReference>
<accession>A0A485KW24</accession>
<evidence type="ECO:0000259" key="7">
    <source>
        <dbReference type="Pfam" id="PF20667"/>
    </source>
</evidence>
<dbReference type="AlphaFoldDB" id="A0A485KW24"/>
<feature type="compositionally biased region" description="Basic and acidic residues" evidence="5">
    <location>
        <begin position="456"/>
        <end position="466"/>
    </location>
</feature>
<dbReference type="GO" id="GO:0000145">
    <property type="term" value="C:exocyst"/>
    <property type="evidence" value="ECO:0007669"/>
    <property type="project" value="TreeGrafter"/>
</dbReference>
<evidence type="ECO:0000256" key="2">
    <source>
        <dbReference type="ARBA" id="ARBA00022448"/>
    </source>
</evidence>
<feature type="domain" description="Exocyst complex component Sec10-like alpha-helical bundle" evidence="6">
    <location>
        <begin position="179"/>
        <end position="769"/>
    </location>
</feature>
<dbReference type="PANTHER" id="PTHR12100">
    <property type="entry name" value="SEC10"/>
    <property type="match status" value="1"/>
</dbReference>
<evidence type="ECO:0000256" key="1">
    <source>
        <dbReference type="ARBA" id="ARBA00006572"/>
    </source>
</evidence>
<dbReference type="Proteomes" id="UP000332933">
    <property type="component" value="Unassembled WGS sequence"/>
</dbReference>
<dbReference type="Pfam" id="PF07393">
    <property type="entry name" value="Sec10_HB"/>
    <property type="match status" value="1"/>
</dbReference>
<evidence type="ECO:0000313" key="10">
    <source>
        <dbReference type="Proteomes" id="UP000332933"/>
    </source>
</evidence>
<reference evidence="8" key="2">
    <citation type="submission" date="2019-06" db="EMBL/GenBank/DDBJ databases">
        <title>Genomics analysis of Aphanomyces spp. identifies a new class of oomycete effector associated with host adaptation.</title>
        <authorList>
            <person name="Gaulin E."/>
        </authorList>
    </citation>
    <scope>NUCLEOTIDE SEQUENCE</scope>
    <source>
        <strain evidence="8">CBS 578.67</strain>
    </source>
</reference>
<keyword evidence="4" id="KW-0175">Coiled coil</keyword>
<evidence type="ECO:0000259" key="6">
    <source>
        <dbReference type="Pfam" id="PF07393"/>
    </source>
</evidence>
<dbReference type="GO" id="GO:0006893">
    <property type="term" value="P:Golgi to plasma membrane transport"/>
    <property type="evidence" value="ECO:0007669"/>
    <property type="project" value="TreeGrafter"/>
</dbReference>